<evidence type="ECO:0000313" key="2">
    <source>
        <dbReference type="EMBL" id="EAR52605.1"/>
    </source>
</evidence>
<comment type="caution">
    <text evidence="2">The sequence shown here is derived from an EMBL/GenBank/DDBJ whole genome shotgun (WGS) entry which is preliminary data.</text>
</comment>
<dbReference type="Pfam" id="PF06568">
    <property type="entry name" value="YjiS-like"/>
    <property type="match status" value="1"/>
</dbReference>
<dbReference type="STRING" id="314256.OG2516_05838"/>
<feature type="domain" description="YjiS-like" evidence="1">
    <location>
        <begin position="34"/>
        <end position="65"/>
    </location>
</feature>
<dbReference type="HOGENOM" id="CLU_178481_1_0_5"/>
<gene>
    <name evidence="2" type="ORF">OG2516_05838</name>
</gene>
<dbReference type="eggNOG" id="COG5457">
    <property type="taxonomic scope" value="Bacteria"/>
</dbReference>
<name>Q2CII4_OCEGH</name>
<dbReference type="AlphaFoldDB" id="Q2CII4"/>
<keyword evidence="3" id="KW-1185">Reference proteome</keyword>
<dbReference type="Proteomes" id="UP000003635">
    <property type="component" value="Unassembled WGS sequence"/>
</dbReference>
<reference evidence="2 3" key="1">
    <citation type="journal article" date="2010" name="J. Bacteriol.">
        <title>Genome sequences of Oceanicola granulosus HTCC2516(T) and Oceanicola batsensis HTCC2597(TDelta).</title>
        <authorList>
            <person name="Thrash J.C."/>
            <person name="Cho J.C."/>
            <person name="Vergin K.L."/>
            <person name="Giovannoni S.J."/>
        </authorList>
    </citation>
    <scope>NUCLEOTIDE SEQUENCE [LARGE SCALE GENOMIC DNA]</scope>
    <source>
        <strain evidence="3">ATCC BAA-861 / DSM 15982 / KCTC 12143 / HTCC2516</strain>
    </source>
</reference>
<proteinExistence type="predicted"/>
<evidence type="ECO:0000313" key="3">
    <source>
        <dbReference type="Proteomes" id="UP000003635"/>
    </source>
</evidence>
<dbReference type="EMBL" id="AAOT01000003">
    <property type="protein sequence ID" value="EAR52605.1"/>
    <property type="molecule type" value="Genomic_DNA"/>
</dbReference>
<dbReference type="InterPro" id="IPR009506">
    <property type="entry name" value="YjiS-like"/>
</dbReference>
<evidence type="ECO:0000259" key="1">
    <source>
        <dbReference type="Pfam" id="PF06568"/>
    </source>
</evidence>
<protein>
    <recommendedName>
        <fullName evidence="1">YjiS-like domain-containing protein</fullName>
    </recommendedName>
</protein>
<organism evidence="2 3">
    <name type="scientific">Oceanicola granulosus (strain ATCC BAA-861 / DSM 15982 / KCTC 12143 / HTCC2516)</name>
    <dbReference type="NCBI Taxonomy" id="314256"/>
    <lineage>
        <taxon>Bacteria</taxon>
        <taxon>Pseudomonadati</taxon>
        <taxon>Pseudomonadota</taxon>
        <taxon>Alphaproteobacteria</taxon>
        <taxon>Rhodobacterales</taxon>
        <taxon>Roseobacteraceae</taxon>
        <taxon>Oceanicola</taxon>
    </lineage>
</organism>
<accession>Q2CII4</accession>
<sequence length="75" mass="8562">MTMAHFTDTRAGYNTGSLRTRLTGLVNEYRERQAKYNVYRRTVTELSSLTDRDLADLGVHRSQIRGLAHEAAYGK</sequence>